<dbReference type="Gene3D" id="3.40.50.2300">
    <property type="match status" value="2"/>
</dbReference>
<evidence type="ECO:0000256" key="3">
    <source>
        <dbReference type="ARBA" id="ARBA00012438"/>
    </source>
</evidence>
<dbReference type="InterPro" id="IPR005467">
    <property type="entry name" value="His_kinase_dom"/>
</dbReference>
<evidence type="ECO:0000313" key="11">
    <source>
        <dbReference type="Proteomes" id="UP000501534"/>
    </source>
</evidence>
<dbReference type="CDD" id="cd17580">
    <property type="entry name" value="REC_2_DhkD-like"/>
    <property type="match status" value="1"/>
</dbReference>
<evidence type="ECO:0000313" key="10">
    <source>
        <dbReference type="EMBL" id="QJR09747.1"/>
    </source>
</evidence>
<dbReference type="InterPro" id="IPR003018">
    <property type="entry name" value="GAF"/>
</dbReference>
<dbReference type="SMART" id="SM00387">
    <property type="entry name" value="HATPase_c"/>
    <property type="match status" value="1"/>
</dbReference>
<dbReference type="SMART" id="SM00065">
    <property type="entry name" value="GAF"/>
    <property type="match status" value="1"/>
</dbReference>
<dbReference type="InterPro" id="IPR004358">
    <property type="entry name" value="Sig_transdc_His_kin-like_C"/>
</dbReference>
<dbReference type="SMART" id="SM00388">
    <property type="entry name" value="HisKA"/>
    <property type="match status" value="1"/>
</dbReference>
<evidence type="ECO:0000259" key="9">
    <source>
        <dbReference type="PROSITE" id="PS50110"/>
    </source>
</evidence>
<dbReference type="GO" id="GO:0005886">
    <property type="term" value="C:plasma membrane"/>
    <property type="evidence" value="ECO:0007669"/>
    <property type="project" value="UniProtKB-SubCell"/>
</dbReference>
<accession>A0A6M4GVS4</accession>
<dbReference type="PROSITE" id="PS50109">
    <property type="entry name" value="HIS_KIN"/>
    <property type="match status" value="1"/>
</dbReference>
<dbReference type="EMBL" id="CP053069">
    <property type="protein sequence ID" value="QJR09747.1"/>
    <property type="molecule type" value="Genomic_DNA"/>
</dbReference>
<dbReference type="FunFam" id="3.30.565.10:FF:000006">
    <property type="entry name" value="Sensor histidine kinase WalK"/>
    <property type="match status" value="1"/>
</dbReference>
<evidence type="ECO:0000259" key="8">
    <source>
        <dbReference type="PROSITE" id="PS50109"/>
    </source>
</evidence>
<keyword evidence="5 10" id="KW-0808">Transferase</keyword>
<dbReference type="InterPro" id="IPR029016">
    <property type="entry name" value="GAF-like_dom_sf"/>
</dbReference>
<protein>
    <recommendedName>
        <fullName evidence="3">histidine kinase</fullName>
        <ecNumber evidence="3">2.7.13.3</ecNumber>
    </recommendedName>
</protein>
<keyword evidence="11" id="KW-1185">Reference proteome</keyword>
<dbReference type="InterPro" id="IPR003661">
    <property type="entry name" value="HisK_dim/P_dom"/>
</dbReference>
<evidence type="ECO:0000256" key="1">
    <source>
        <dbReference type="ARBA" id="ARBA00000085"/>
    </source>
</evidence>
<dbReference type="SUPFAM" id="SSF52172">
    <property type="entry name" value="CheY-like"/>
    <property type="match status" value="2"/>
</dbReference>
<dbReference type="InterPro" id="IPR011006">
    <property type="entry name" value="CheY-like_superfamily"/>
</dbReference>
<evidence type="ECO:0000256" key="6">
    <source>
        <dbReference type="ARBA" id="ARBA00022777"/>
    </source>
</evidence>
<proteinExistence type="predicted"/>
<dbReference type="RefSeq" id="WP_171089716.1">
    <property type="nucleotide sequence ID" value="NZ_CP053069.1"/>
</dbReference>
<dbReference type="Gene3D" id="1.10.287.130">
    <property type="match status" value="1"/>
</dbReference>
<dbReference type="Pfam" id="PF00512">
    <property type="entry name" value="HisKA"/>
    <property type="match status" value="1"/>
</dbReference>
<dbReference type="InterPro" id="IPR036097">
    <property type="entry name" value="HisK_dim/P_sf"/>
</dbReference>
<keyword evidence="4 7" id="KW-0597">Phosphoprotein</keyword>
<dbReference type="EC" id="2.7.13.3" evidence="3"/>
<dbReference type="PROSITE" id="PS50110">
    <property type="entry name" value="RESPONSE_REGULATORY"/>
    <property type="match status" value="2"/>
</dbReference>
<feature type="modified residue" description="4-aspartylphosphate" evidence="7">
    <location>
        <position position="65"/>
    </location>
</feature>
<dbReference type="Pfam" id="PF13185">
    <property type="entry name" value="GAF_2"/>
    <property type="match status" value="1"/>
</dbReference>
<comment type="catalytic activity">
    <reaction evidence="1">
        <text>ATP + protein L-histidine = ADP + protein N-phospho-L-histidine.</text>
        <dbReference type="EC" id="2.7.13.3"/>
    </reaction>
</comment>
<dbReference type="InterPro" id="IPR001789">
    <property type="entry name" value="Sig_transdc_resp-reg_receiver"/>
</dbReference>
<reference evidence="10 11" key="1">
    <citation type="submission" date="2020-04" db="EMBL/GenBank/DDBJ databases">
        <title>Usitatibacter rugosus gen. nov., sp. nov. and Usitatibacter palustris sp. nov., novel members of Usitatibacteraceae fam. nov. within the order Nitrosomonadales isolated from soil.</title>
        <authorList>
            <person name="Huber K.J."/>
            <person name="Neumann-Schaal M."/>
            <person name="Geppert A."/>
            <person name="Luckner M."/>
            <person name="Wanner G."/>
            <person name="Overmann J."/>
        </authorList>
    </citation>
    <scope>NUCLEOTIDE SEQUENCE [LARGE SCALE GENOMIC DNA]</scope>
    <source>
        <strain evidence="10 11">0125_3</strain>
    </source>
</reference>
<dbReference type="PRINTS" id="PR00344">
    <property type="entry name" value="BCTRLSENSOR"/>
</dbReference>
<dbReference type="GO" id="GO:0000155">
    <property type="term" value="F:phosphorelay sensor kinase activity"/>
    <property type="evidence" value="ECO:0007669"/>
    <property type="project" value="InterPro"/>
</dbReference>
<dbReference type="KEGG" id="uru:DSM104443_00797"/>
<dbReference type="InterPro" id="IPR036890">
    <property type="entry name" value="HATPase_C_sf"/>
</dbReference>
<dbReference type="InterPro" id="IPR003594">
    <property type="entry name" value="HATPase_dom"/>
</dbReference>
<dbReference type="CDD" id="cd00082">
    <property type="entry name" value="HisKA"/>
    <property type="match status" value="1"/>
</dbReference>
<evidence type="ECO:0000256" key="7">
    <source>
        <dbReference type="PROSITE-ProRule" id="PRU00169"/>
    </source>
</evidence>
<evidence type="ECO:0000256" key="5">
    <source>
        <dbReference type="ARBA" id="ARBA00022679"/>
    </source>
</evidence>
<dbReference type="Pfam" id="PF00072">
    <property type="entry name" value="Response_reg"/>
    <property type="match status" value="2"/>
</dbReference>
<comment type="subcellular location">
    <subcellularLocation>
        <location evidence="2">Cell inner membrane</location>
        <topology evidence="2">Multi-pass membrane protein</topology>
    </subcellularLocation>
</comment>
<name>A0A6M4GVS4_9PROT</name>
<evidence type="ECO:0000256" key="4">
    <source>
        <dbReference type="ARBA" id="ARBA00022553"/>
    </source>
</evidence>
<feature type="domain" description="Response regulatory" evidence="9">
    <location>
        <begin position="16"/>
        <end position="132"/>
    </location>
</feature>
<feature type="domain" description="Histidine kinase" evidence="8">
    <location>
        <begin position="358"/>
        <end position="576"/>
    </location>
</feature>
<sequence length="718" mass="78499">MITLPAGSDHRLAPAAILVVDDRPDKILVFRSVLEELGQEVVAASSGEDALKQVLERDFAVILLDVNMPGMDGFETATMIRKRKRSAHTPIIFMTAYSDEMHAAQAYSLGAVDFILTPFAPEVLRAKVRVFVELHQLTEHIRQQSDQRIALAREQAARTAAEDAVRRSAFLAEGGRLLTSTLDAEALARDLTGFSVPFLGLFCAIALVDEHQRVTRTELAWSDPETSTGRRALSVRRIGEPAIASAIERAVTTGRREVIEGPLSDPAGVRVERLEATGEEQIPLAFRPQSMSIHPLVGRGRTLGVLVVALAPPRERFTPTEMALGEELAGRVGIALDNARLYLQVRDNDRRKDEFLAMLAHELRSPLAPIRNAIEVLRMGGSAETRLPWARDVIDRQSRQLMRIVDDLLDVSRITSGKIQLKTEDIDLGTVLASAVETSRPLIEERRHELTVTPPARPLHVRGDFARIAQVLANLLNNAAKYTPPGGSISIIVSEDQRHAVIRVKDTGLGIPAPMLDGIFDLFTQLDTTLDRAQGGLGIGLTLVKRLVEAQGGKVEAASGGPNQGSEFTVRLPVVIPAARAQAPARDGARRVVAQRVMIVEDHPDTAATLQTLISLDGHEVELARDGFAALDLAPKFRPDVALVDIGLPGMDGFEIARRLRQLECGRRCLLVAVTGYGQERDRRLALEAGFDHHLVKPVNVQVLADVIASRQREPETQ</sequence>
<evidence type="ECO:0000256" key="2">
    <source>
        <dbReference type="ARBA" id="ARBA00004429"/>
    </source>
</evidence>
<dbReference type="SUPFAM" id="SSF55781">
    <property type="entry name" value="GAF domain-like"/>
    <property type="match status" value="1"/>
</dbReference>
<dbReference type="Proteomes" id="UP000501534">
    <property type="component" value="Chromosome"/>
</dbReference>
<organism evidence="10 11">
    <name type="scientific">Usitatibacter rugosus</name>
    <dbReference type="NCBI Taxonomy" id="2732067"/>
    <lineage>
        <taxon>Bacteria</taxon>
        <taxon>Pseudomonadati</taxon>
        <taxon>Pseudomonadota</taxon>
        <taxon>Betaproteobacteria</taxon>
        <taxon>Nitrosomonadales</taxon>
        <taxon>Usitatibacteraceae</taxon>
        <taxon>Usitatibacter</taxon>
    </lineage>
</organism>
<keyword evidence="6 10" id="KW-0418">Kinase</keyword>
<dbReference type="PANTHER" id="PTHR43547">
    <property type="entry name" value="TWO-COMPONENT HISTIDINE KINASE"/>
    <property type="match status" value="1"/>
</dbReference>
<dbReference type="Gene3D" id="3.30.565.10">
    <property type="entry name" value="Histidine kinase-like ATPase, C-terminal domain"/>
    <property type="match status" value="1"/>
</dbReference>
<dbReference type="AlphaFoldDB" id="A0A6M4GVS4"/>
<dbReference type="Gene3D" id="3.30.450.40">
    <property type="match status" value="1"/>
</dbReference>
<dbReference type="SUPFAM" id="SSF55874">
    <property type="entry name" value="ATPase domain of HSP90 chaperone/DNA topoisomerase II/histidine kinase"/>
    <property type="match status" value="1"/>
</dbReference>
<feature type="modified residue" description="4-aspartylphosphate" evidence="7">
    <location>
        <position position="645"/>
    </location>
</feature>
<dbReference type="SUPFAM" id="SSF47384">
    <property type="entry name" value="Homodimeric domain of signal transducing histidine kinase"/>
    <property type="match status" value="1"/>
</dbReference>
<dbReference type="SMART" id="SM00448">
    <property type="entry name" value="REC"/>
    <property type="match status" value="2"/>
</dbReference>
<dbReference type="Pfam" id="PF02518">
    <property type="entry name" value="HATPase_c"/>
    <property type="match status" value="1"/>
</dbReference>
<dbReference type="PANTHER" id="PTHR43547:SF2">
    <property type="entry name" value="HYBRID SIGNAL TRANSDUCTION HISTIDINE KINASE C"/>
    <property type="match status" value="1"/>
</dbReference>
<gene>
    <name evidence="10" type="primary">rcsC_7</name>
    <name evidence="10" type="ORF">DSM104443_00797</name>
</gene>
<feature type="domain" description="Response regulatory" evidence="9">
    <location>
        <begin position="596"/>
        <end position="712"/>
    </location>
</feature>